<dbReference type="EMBL" id="JBDXMI010000007">
    <property type="protein sequence ID" value="MEO9387093.1"/>
    <property type="molecule type" value="Genomic_DNA"/>
</dbReference>
<evidence type="ECO:0000313" key="2">
    <source>
        <dbReference type="Proteomes" id="UP001462502"/>
    </source>
</evidence>
<sequence length="46" mass="4905">MFKAVQQARSMMRSNPDVTVNEVGSVLAQMGLSLAEVKAAINLAVK</sequence>
<organism evidence="1 2">
    <name type="scientific">Chromobacterium phragmitis</name>
    <dbReference type="NCBI Taxonomy" id="2202141"/>
    <lineage>
        <taxon>Bacteria</taxon>
        <taxon>Pseudomonadati</taxon>
        <taxon>Pseudomonadota</taxon>
        <taxon>Betaproteobacteria</taxon>
        <taxon>Neisseriales</taxon>
        <taxon>Chromobacteriaceae</taxon>
        <taxon>Chromobacterium</taxon>
    </lineage>
</organism>
<accession>A0ABV0J0N1</accession>
<comment type="caution">
    <text evidence="1">The sequence shown here is derived from an EMBL/GenBank/DDBJ whole genome shotgun (WGS) entry which is preliminary data.</text>
</comment>
<dbReference type="Proteomes" id="UP001462502">
    <property type="component" value="Unassembled WGS sequence"/>
</dbReference>
<evidence type="ECO:0000313" key="1">
    <source>
        <dbReference type="EMBL" id="MEO9387093.1"/>
    </source>
</evidence>
<dbReference type="RefSeq" id="WP_347938064.1">
    <property type="nucleotide sequence ID" value="NZ_JBDXMI010000007.1"/>
</dbReference>
<proteinExistence type="predicted"/>
<name>A0ABV0J0N1_9NEIS</name>
<keyword evidence="2" id="KW-1185">Reference proteome</keyword>
<gene>
    <name evidence="1" type="ORF">ABI908_23650</name>
</gene>
<reference evidence="1 2" key="1">
    <citation type="submission" date="2024-05" db="EMBL/GenBank/DDBJ databases">
        <authorList>
            <person name="De Oliveira J.P."/>
            <person name="Noriler S.A."/>
            <person name="De Oliveira A.G."/>
            <person name="Sipoli D.S."/>
        </authorList>
    </citation>
    <scope>NUCLEOTIDE SEQUENCE [LARGE SCALE GENOMIC DNA]</scope>
    <source>
        <strain evidence="1 2">LABIM192</strain>
    </source>
</reference>
<protein>
    <submittedName>
        <fullName evidence="1">Uncharacterized protein</fullName>
    </submittedName>
</protein>